<keyword evidence="2" id="KW-1185">Reference proteome</keyword>
<dbReference type="VEuPathDB" id="FungiDB:PHYBLDRAFT_172425"/>
<dbReference type="RefSeq" id="XP_018287209.1">
    <property type="nucleotide sequence ID" value="XM_018436799.1"/>
</dbReference>
<dbReference type="STRING" id="763407.A0A167KYF4"/>
<accession>A0A167KYF4</accession>
<protein>
    <submittedName>
        <fullName evidence="1">Uncharacterized protein</fullName>
    </submittedName>
</protein>
<dbReference type="GeneID" id="28997705"/>
<gene>
    <name evidence="1" type="ORF">PHYBLDRAFT_172425</name>
</gene>
<dbReference type="AlphaFoldDB" id="A0A167KYF4"/>
<evidence type="ECO:0000313" key="2">
    <source>
        <dbReference type="Proteomes" id="UP000077315"/>
    </source>
</evidence>
<dbReference type="InParanoid" id="A0A167KYF4"/>
<name>A0A167KYF4_PHYB8</name>
<dbReference type="OrthoDB" id="2285345at2759"/>
<dbReference type="Proteomes" id="UP000077315">
    <property type="component" value="Unassembled WGS sequence"/>
</dbReference>
<dbReference type="EMBL" id="KV440992">
    <property type="protein sequence ID" value="OAD69169.1"/>
    <property type="molecule type" value="Genomic_DNA"/>
</dbReference>
<reference evidence="2" key="1">
    <citation type="submission" date="2015-06" db="EMBL/GenBank/DDBJ databases">
        <title>Expansion of signal transduction pathways in fungi by whole-genome duplication.</title>
        <authorList>
            <consortium name="DOE Joint Genome Institute"/>
            <person name="Corrochano L.M."/>
            <person name="Kuo A."/>
            <person name="Marcet-Houben M."/>
            <person name="Polaino S."/>
            <person name="Salamov A."/>
            <person name="Villalobos J.M."/>
            <person name="Alvarez M.I."/>
            <person name="Avalos J."/>
            <person name="Benito E.P."/>
            <person name="Benoit I."/>
            <person name="Burger G."/>
            <person name="Camino L.P."/>
            <person name="Canovas D."/>
            <person name="Cerda-Olmedo E."/>
            <person name="Cheng J.-F."/>
            <person name="Dominguez A."/>
            <person name="Elias M."/>
            <person name="Eslava A.P."/>
            <person name="Glaser F."/>
            <person name="Grimwood J."/>
            <person name="Gutierrez G."/>
            <person name="Heitman J."/>
            <person name="Henrissat B."/>
            <person name="Iturriaga E.A."/>
            <person name="Lang B.F."/>
            <person name="Lavin J.L."/>
            <person name="Lee S."/>
            <person name="Li W."/>
            <person name="Lindquist E."/>
            <person name="Lopez-Garcia S."/>
            <person name="Luque E.M."/>
            <person name="Marcos A.T."/>
            <person name="Martin J."/>
            <person name="McCluskey K."/>
            <person name="Medina H.R."/>
            <person name="Miralles-Duran A."/>
            <person name="Miyazaki A."/>
            <person name="Munoz-Torres E."/>
            <person name="Oguiza J.A."/>
            <person name="Ohm R."/>
            <person name="Olmedo M."/>
            <person name="Orejas M."/>
            <person name="Ortiz-Castellanos L."/>
            <person name="Pisabarro A.G."/>
            <person name="Rodriguez-Romero J."/>
            <person name="Ruiz-Herrera J."/>
            <person name="Ruiz-Vazquez R."/>
            <person name="Sanz C."/>
            <person name="Schackwitz W."/>
            <person name="Schmutz J."/>
            <person name="Shahriari M."/>
            <person name="Shelest E."/>
            <person name="Silva-Franco F."/>
            <person name="Soanes D."/>
            <person name="Syed K."/>
            <person name="Tagua V.G."/>
            <person name="Talbot N.J."/>
            <person name="Thon M."/>
            <person name="De vries R.P."/>
            <person name="Wiebenga A."/>
            <person name="Yadav J.S."/>
            <person name="Braun E.L."/>
            <person name="Baker S."/>
            <person name="Garre V."/>
            <person name="Horwitz B."/>
            <person name="Torres-Martinez S."/>
            <person name="Idnurm A."/>
            <person name="Herrera-Estrella A."/>
            <person name="Gabaldon T."/>
            <person name="Grigoriev I.V."/>
        </authorList>
    </citation>
    <scope>NUCLEOTIDE SEQUENCE [LARGE SCALE GENOMIC DNA]</scope>
    <source>
        <strain evidence="2">NRRL 1555(-)</strain>
    </source>
</reference>
<sequence>MSTVNIIPTNETIYTLATISEALECSSIPGVMTLRLNSTIRVRTSEWKECLVELSGFYAVKWTIHNSNKQHTDITAEEAKKVALRYASHRSTCVIVQEFMNLRQRCEQFFKIPEWYEITLTKDHADNTPGDIHKDIYTLSLAKNYLHELFQQLEQASKSASQIRIDMLRAIDRYGRSSDYQMVSFLIWINEKLLAINFSIFKGNMSYSPNTNAFAYSFMSPTQQIKMRNAVSFCLDATHAISGKTDEILYTLLVCDEEIGRGWPVTFMVTNDRGVGPIVQWLLFLKSFLLLINPQQFTIDCCSAEVHAIQTTFPSTQIQFCIFHGTQA</sequence>
<evidence type="ECO:0000313" key="1">
    <source>
        <dbReference type="EMBL" id="OAD69169.1"/>
    </source>
</evidence>
<organism evidence="1 2">
    <name type="scientific">Phycomyces blakesleeanus (strain ATCC 8743b / DSM 1359 / FGSC 10004 / NBRC 33097 / NRRL 1555)</name>
    <dbReference type="NCBI Taxonomy" id="763407"/>
    <lineage>
        <taxon>Eukaryota</taxon>
        <taxon>Fungi</taxon>
        <taxon>Fungi incertae sedis</taxon>
        <taxon>Mucoromycota</taxon>
        <taxon>Mucoromycotina</taxon>
        <taxon>Mucoromycetes</taxon>
        <taxon>Mucorales</taxon>
        <taxon>Phycomycetaceae</taxon>
        <taxon>Phycomyces</taxon>
    </lineage>
</organism>
<proteinExistence type="predicted"/>